<dbReference type="OrthoDB" id="4107213at2759"/>
<evidence type="ECO:0000313" key="1">
    <source>
        <dbReference type="EMBL" id="KAF2209334.1"/>
    </source>
</evidence>
<accession>A0A6A6F7H0</accession>
<dbReference type="AlphaFoldDB" id="A0A6A6F7H0"/>
<sequence length="311" mass="34417">MATDSLDAGDDMRALLAPLLSLPLSDHIDGLELSTLSRVSASRVAESALPYIGRIELVDSDAFKDEYSRLYLANFDGHELESPSAIVSRLKDEFAGRRRGVSPYRIVGVRDHDGAAIGAAQFSTFLLRAEDVVVPYLQYIYVRPQNRGQMMSEVLHTFVLAVSEADARSRGWALPRLPFTLCESQPGFGRQEQVDRAMIHSRSGSQALLLRRRGDGKVLSPHVQPGLGPEDPPTTLIWLLRACPRGEHTQCDDRLGRAVIAAFYRNLRDEGFPECNVALAERMVQARCQDCEFWTAPLSAVTADMVHGLDP</sequence>
<reference evidence="1" key="1">
    <citation type="journal article" date="2020" name="Stud. Mycol.">
        <title>101 Dothideomycetes genomes: a test case for predicting lifestyles and emergence of pathogens.</title>
        <authorList>
            <person name="Haridas S."/>
            <person name="Albert R."/>
            <person name="Binder M."/>
            <person name="Bloem J."/>
            <person name="Labutti K."/>
            <person name="Salamov A."/>
            <person name="Andreopoulos B."/>
            <person name="Baker S."/>
            <person name="Barry K."/>
            <person name="Bills G."/>
            <person name="Bluhm B."/>
            <person name="Cannon C."/>
            <person name="Castanera R."/>
            <person name="Culley D."/>
            <person name="Daum C."/>
            <person name="Ezra D."/>
            <person name="Gonzalez J."/>
            <person name="Henrissat B."/>
            <person name="Kuo A."/>
            <person name="Liang C."/>
            <person name="Lipzen A."/>
            <person name="Lutzoni F."/>
            <person name="Magnuson J."/>
            <person name="Mondo S."/>
            <person name="Nolan M."/>
            <person name="Ohm R."/>
            <person name="Pangilinan J."/>
            <person name="Park H.-J."/>
            <person name="Ramirez L."/>
            <person name="Alfaro M."/>
            <person name="Sun H."/>
            <person name="Tritt A."/>
            <person name="Yoshinaga Y."/>
            <person name="Zwiers L.-H."/>
            <person name="Turgeon B."/>
            <person name="Goodwin S."/>
            <person name="Spatafora J."/>
            <person name="Crous P."/>
            <person name="Grigoriev I."/>
        </authorList>
    </citation>
    <scope>NUCLEOTIDE SEQUENCE</scope>
    <source>
        <strain evidence="1">SCOH1-5</strain>
    </source>
</reference>
<organism evidence="1 2">
    <name type="scientific">Cercospora zeae-maydis SCOH1-5</name>
    <dbReference type="NCBI Taxonomy" id="717836"/>
    <lineage>
        <taxon>Eukaryota</taxon>
        <taxon>Fungi</taxon>
        <taxon>Dikarya</taxon>
        <taxon>Ascomycota</taxon>
        <taxon>Pezizomycotina</taxon>
        <taxon>Dothideomycetes</taxon>
        <taxon>Dothideomycetidae</taxon>
        <taxon>Mycosphaerellales</taxon>
        <taxon>Mycosphaerellaceae</taxon>
        <taxon>Cercospora</taxon>
    </lineage>
</organism>
<proteinExistence type="predicted"/>
<gene>
    <name evidence="1" type="ORF">CERZMDRAFT_100536</name>
</gene>
<dbReference type="EMBL" id="ML992687">
    <property type="protein sequence ID" value="KAF2209334.1"/>
    <property type="molecule type" value="Genomic_DNA"/>
</dbReference>
<protein>
    <submittedName>
        <fullName evidence="1">Uncharacterized protein</fullName>
    </submittedName>
</protein>
<keyword evidence="2" id="KW-1185">Reference proteome</keyword>
<evidence type="ECO:0000313" key="2">
    <source>
        <dbReference type="Proteomes" id="UP000799539"/>
    </source>
</evidence>
<dbReference type="Proteomes" id="UP000799539">
    <property type="component" value="Unassembled WGS sequence"/>
</dbReference>
<name>A0A6A6F7H0_9PEZI</name>